<feature type="domain" description="HAMP" evidence="13">
    <location>
        <begin position="218"/>
        <end position="271"/>
    </location>
</feature>
<feature type="transmembrane region" description="Helical" evidence="11">
    <location>
        <begin position="198"/>
        <end position="217"/>
    </location>
</feature>
<keyword evidence="4" id="KW-0597">Phosphoprotein</keyword>
<dbReference type="SUPFAM" id="SSF158472">
    <property type="entry name" value="HAMP domain-like"/>
    <property type="match status" value="1"/>
</dbReference>
<dbReference type="Pfam" id="PF00512">
    <property type="entry name" value="HisKA"/>
    <property type="match status" value="1"/>
</dbReference>
<dbReference type="RefSeq" id="WP_318598885.1">
    <property type="nucleotide sequence ID" value="NZ_JAWSTH010000057.1"/>
</dbReference>
<evidence type="ECO:0000256" key="11">
    <source>
        <dbReference type="SAM" id="Phobius"/>
    </source>
</evidence>
<dbReference type="SUPFAM" id="SSF47384">
    <property type="entry name" value="Homodimeric domain of signal transducing histidine kinase"/>
    <property type="match status" value="1"/>
</dbReference>
<dbReference type="InterPro" id="IPR005467">
    <property type="entry name" value="His_kinase_dom"/>
</dbReference>
<dbReference type="InterPro" id="IPR003661">
    <property type="entry name" value="HisK_dim/P_dom"/>
</dbReference>
<gene>
    <name evidence="14" type="ORF">R7226_19245</name>
</gene>
<feature type="domain" description="Histidine kinase" evidence="12">
    <location>
        <begin position="279"/>
        <end position="493"/>
    </location>
</feature>
<dbReference type="Gene3D" id="6.10.340.10">
    <property type="match status" value="1"/>
</dbReference>
<accession>A0ABU4HT52</accession>
<dbReference type="InterPro" id="IPR004358">
    <property type="entry name" value="Sig_transdc_His_kin-like_C"/>
</dbReference>
<feature type="transmembrane region" description="Helical" evidence="11">
    <location>
        <begin position="21"/>
        <end position="45"/>
    </location>
</feature>
<dbReference type="InterPro" id="IPR050428">
    <property type="entry name" value="TCS_sensor_his_kinase"/>
</dbReference>
<dbReference type="InterPro" id="IPR036890">
    <property type="entry name" value="HATPase_C_sf"/>
</dbReference>
<dbReference type="Pfam" id="PF00672">
    <property type="entry name" value="HAMP"/>
    <property type="match status" value="1"/>
</dbReference>
<keyword evidence="14" id="KW-0560">Oxidoreductase</keyword>
<dbReference type="GO" id="GO:0005524">
    <property type="term" value="F:ATP binding"/>
    <property type="evidence" value="ECO:0007669"/>
    <property type="project" value="UniProtKB-KW"/>
</dbReference>
<evidence type="ECO:0000256" key="8">
    <source>
        <dbReference type="ARBA" id="ARBA00022989"/>
    </source>
</evidence>
<dbReference type="SMART" id="SM00304">
    <property type="entry name" value="HAMP"/>
    <property type="match status" value="1"/>
</dbReference>
<keyword evidence="14" id="KW-0547">Nucleotide-binding</keyword>
<evidence type="ECO:0000313" key="15">
    <source>
        <dbReference type="Proteomes" id="UP001284601"/>
    </source>
</evidence>
<dbReference type="PROSITE" id="PS50885">
    <property type="entry name" value="HAMP"/>
    <property type="match status" value="1"/>
</dbReference>
<dbReference type="SMART" id="SM00387">
    <property type="entry name" value="HATPase_c"/>
    <property type="match status" value="1"/>
</dbReference>
<dbReference type="EC" id="2.7.13.3" evidence="3"/>
<keyword evidence="7" id="KW-0418">Kinase</keyword>
<evidence type="ECO:0000256" key="9">
    <source>
        <dbReference type="ARBA" id="ARBA00023012"/>
    </source>
</evidence>
<evidence type="ECO:0000256" key="2">
    <source>
        <dbReference type="ARBA" id="ARBA00004236"/>
    </source>
</evidence>
<dbReference type="EMBL" id="JAWSTH010000057">
    <property type="protein sequence ID" value="MDW5596491.1"/>
    <property type="molecule type" value="Genomic_DNA"/>
</dbReference>
<keyword evidence="15" id="KW-1185">Reference proteome</keyword>
<dbReference type="PANTHER" id="PTHR45436">
    <property type="entry name" value="SENSOR HISTIDINE KINASE YKOH"/>
    <property type="match status" value="1"/>
</dbReference>
<dbReference type="GO" id="GO:0016491">
    <property type="term" value="F:oxidoreductase activity"/>
    <property type="evidence" value="ECO:0007669"/>
    <property type="project" value="UniProtKB-KW"/>
</dbReference>
<dbReference type="InterPro" id="IPR036097">
    <property type="entry name" value="HisK_dim/P_sf"/>
</dbReference>
<dbReference type="InterPro" id="IPR003594">
    <property type="entry name" value="HATPase_dom"/>
</dbReference>
<dbReference type="Pfam" id="PF02518">
    <property type="entry name" value="HATPase_c"/>
    <property type="match status" value="1"/>
</dbReference>
<dbReference type="PRINTS" id="PR00344">
    <property type="entry name" value="BCTRLSENSOR"/>
</dbReference>
<evidence type="ECO:0000256" key="3">
    <source>
        <dbReference type="ARBA" id="ARBA00012438"/>
    </source>
</evidence>
<dbReference type="PROSITE" id="PS50109">
    <property type="entry name" value="HIS_KIN"/>
    <property type="match status" value="1"/>
</dbReference>
<reference evidence="15" key="1">
    <citation type="submission" date="2023-07" db="EMBL/GenBank/DDBJ databases">
        <title>Conexibacter stalactiti sp. nov., isolated from stalactites in a lava cave and emended description of the genus Conexibacter.</title>
        <authorList>
            <person name="Lee S.D."/>
        </authorList>
    </citation>
    <scope>NUCLEOTIDE SEQUENCE [LARGE SCALE GENOMIC DNA]</scope>
    <source>
        <strain evidence="15">KCTC 39840</strain>
    </source>
</reference>
<reference evidence="14 15" key="2">
    <citation type="submission" date="2023-10" db="EMBL/GenBank/DDBJ databases">
        <authorList>
            <person name="Han X.F."/>
        </authorList>
    </citation>
    <scope>NUCLEOTIDE SEQUENCE [LARGE SCALE GENOMIC DNA]</scope>
    <source>
        <strain evidence="14 15">KCTC 39840</strain>
    </source>
</reference>
<keyword evidence="10 11" id="KW-0472">Membrane</keyword>
<dbReference type="InterPro" id="IPR003660">
    <property type="entry name" value="HAMP_dom"/>
</dbReference>
<evidence type="ECO:0000256" key="5">
    <source>
        <dbReference type="ARBA" id="ARBA00022679"/>
    </source>
</evidence>
<evidence type="ECO:0000256" key="6">
    <source>
        <dbReference type="ARBA" id="ARBA00022692"/>
    </source>
</evidence>
<comment type="subcellular location">
    <subcellularLocation>
        <location evidence="2">Cell membrane</location>
    </subcellularLocation>
</comment>
<keyword evidence="8 11" id="KW-1133">Transmembrane helix</keyword>
<dbReference type="Gene3D" id="3.30.565.10">
    <property type="entry name" value="Histidine kinase-like ATPase, C-terminal domain"/>
    <property type="match status" value="1"/>
</dbReference>
<dbReference type="CDD" id="cd06225">
    <property type="entry name" value="HAMP"/>
    <property type="match status" value="1"/>
</dbReference>
<protein>
    <recommendedName>
        <fullName evidence="3">histidine kinase</fullName>
        <ecNumber evidence="3">2.7.13.3</ecNumber>
    </recommendedName>
</protein>
<dbReference type="Proteomes" id="UP001284601">
    <property type="component" value="Unassembled WGS sequence"/>
</dbReference>
<dbReference type="CDD" id="cd00082">
    <property type="entry name" value="HisKA"/>
    <property type="match status" value="1"/>
</dbReference>
<comment type="caution">
    <text evidence="14">The sequence shown here is derived from an EMBL/GenBank/DDBJ whole genome shotgun (WGS) entry which is preliminary data.</text>
</comment>
<evidence type="ECO:0000256" key="1">
    <source>
        <dbReference type="ARBA" id="ARBA00000085"/>
    </source>
</evidence>
<keyword evidence="5" id="KW-0808">Transferase</keyword>
<keyword evidence="6 11" id="KW-0812">Transmembrane</keyword>
<proteinExistence type="predicted"/>
<sequence length="507" mass="55233">MSTRGGSDGGSRRRWRWLRGLRARLALSISLILVITLGTAFIATYRGTGTEVRNQIDRDLRTDAQAVDDRLGYDARPRALALAAEEYLLDRRSFGATSRLYLIRIRGGTVVSNLPELSPEEEGDQRVGRDVLGPRRESGEARALRTADVGLSTVRVNDEPLRLYFVRVVRGGREVAEIGVGESAASVGRAQSGVARTFLVAGSVTLLAAIVLGFAFATRLSKPLRRMATTAAEVTAGDLSQRIGSRGPRDEVRVLSDAFDSMLDRLEDAFARQRGFVADASHELRTPLTVIRGQLEVLARQRDVTQADVRHVDEVVRTEVVRMERLVEDLLLLARADEGELVRPGTVELAPFVEELFDSLTLTADRNFELSALPQGKLHADEDRIAQVVRNLARNAVEYTAPGGLVRLTVTPIGRSRVEFALEDDGPGIPPEQRDRVFDRFHRTDSARARRTGGAGLGLAIARAIVAAHGGRIYAGSSPEGGARVAFVLPGFRPAGRRAGREPAGRS</sequence>
<dbReference type="CDD" id="cd00075">
    <property type="entry name" value="HATPase"/>
    <property type="match status" value="1"/>
</dbReference>
<evidence type="ECO:0000256" key="10">
    <source>
        <dbReference type="ARBA" id="ARBA00023136"/>
    </source>
</evidence>
<dbReference type="SMART" id="SM00388">
    <property type="entry name" value="HisKA"/>
    <property type="match status" value="1"/>
</dbReference>
<evidence type="ECO:0000259" key="12">
    <source>
        <dbReference type="PROSITE" id="PS50109"/>
    </source>
</evidence>
<comment type="catalytic activity">
    <reaction evidence="1">
        <text>ATP + protein L-histidine = ADP + protein N-phospho-L-histidine.</text>
        <dbReference type="EC" id="2.7.13.3"/>
    </reaction>
</comment>
<evidence type="ECO:0000256" key="7">
    <source>
        <dbReference type="ARBA" id="ARBA00022777"/>
    </source>
</evidence>
<dbReference type="Gene3D" id="1.10.287.130">
    <property type="match status" value="1"/>
</dbReference>
<organism evidence="14 15">
    <name type="scientific">Conexibacter stalactiti</name>
    <dbReference type="NCBI Taxonomy" id="1940611"/>
    <lineage>
        <taxon>Bacteria</taxon>
        <taxon>Bacillati</taxon>
        <taxon>Actinomycetota</taxon>
        <taxon>Thermoleophilia</taxon>
        <taxon>Solirubrobacterales</taxon>
        <taxon>Conexibacteraceae</taxon>
        <taxon>Conexibacter</taxon>
    </lineage>
</organism>
<evidence type="ECO:0000259" key="13">
    <source>
        <dbReference type="PROSITE" id="PS50885"/>
    </source>
</evidence>
<keyword evidence="14" id="KW-0067">ATP-binding</keyword>
<name>A0ABU4HT52_9ACTN</name>
<dbReference type="PANTHER" id="PTHR45436:SF5">
    <property type="entry name" value="SENSOR HISTIDINE KINASE TRCS"/>
    <property type="match status" value="1"/>
</dbReference>
<keyword evidence="9" id="KW-0902">Two-component regulatory system</keyword>
<evidence type="ECO:0000313" key="14">
    <source>
        <dbReference type="EMBL" id="MDW5596491.1"/>
    </source>
</evidence>
<dbReference type="SUPFAM" id="SSF55874">
    <property type="entry name" value="ATPase domain of HSP90 chaperone/DNA topoisomerase II/histidine kinase"/>
    <property type="match status" value="1"/>
</dbReference>
<evidence type="ECO:0000256" key="4">
    <source>
        <dbReference type="ARBA" id="ARBA00022553"/>
    </source>
</evidence>